<dbReference type="InterPro" id="IPR021482">
    <property type="entry name" value="DUF3135"/>
</dbReference>
<accession>A0AAN1CUW3</accession>
<keyword evidence="2" id="KW-1185">Reference proteome</keyword>
<dbReference type="GeneID" id="70913548"/>
<evidence type="ECO:0000313" key="1">
    <source>
        <dbReference type="EMBL" id="ANQ11468.1"/>
    </source>
</evidence>
<gene>
    <name evidence="1" type="ORF">BA890_01265</name>
</gene>
<protein>
    <recommendedName>
        <fullName evidence="3">DUF3135 domain-containing protein</fullName>
    </recommendedName>
</protein>
<dbReference type="KEGG" id="vna:PN96_12065"/>
<organism evidence="1 2">
    <name type="scientific">Vibrio natriegens NBRC 15636 = ATCC 14048 = DSM 759</name>
    <dbReference type="NCBI Taxonomy" id="1219067"/>
    <lineage>
        <taxon>Bacteria</taxon>
        <taxon>Pseudomonadati</taxon>
        <taxon>Pseudomonadota</taxon>
        <taxon>Gammaproteobacteria</taxon>
        <taxon>Vibrionales</taxon>
        <taxon>Vibrionaceae</taxon>
        <taxon>Vibrio</taxon>
    </lineage>
</organism>
<dbReference type="RefSeq" id="WP_020335795.1">
    <property type="nucleotide sequence ID" value="NZ_ATFJ01000038.1"/>
</dbReference>
<dbReference type="Pfam" id="PF11333">
    <property type="entry name" value="DUF3135"/>
    <property type="match status" value="1"/>
</dbReference>
<dbReference type="Proteomes" id="UP000092741">
    <property type="component" value="Chromosome 1"/>
</dbReference>
<reference evidence="1 2" key="1">
    <citation type="submission" date="2016-07" db="EMBL/GenBank/DDBJ databases">
        <title>Developing Vibrio natriegens as a novel, fast-growing host for biotechnology.</title>
        <authorList>
            <person name="Weinstock M.T."/>
            <person name="Hesek E.D."/>
            <person name="Wilson C.M."/>
            <person name="Gibson D.G."/>
        </authorList>
    </citation>
    <scope>NUCLEOTIDE SEQUENCE [LARGE SCALE GENOMIC DNA]</scope>
    <source>
        <strain evidence="1 2">ATCC 14048</strain>
    </source>
</reference>
<evidence type="ECO:0008006" key="3">
    <source>
        <dbReference type="Google" id="ProtNLM"/>
    </source>
</evidence>
<evidence type="ECO:0000313" key="2">
    <source>
        <dbReference type="Proteomes" id="UP000092741"/>
    </source>
</evidence>
<proteinExistence type="predicted"/>
<sequence>MANLRTHKPQPLPSFDELMQMAQDDPEAFEQFRQDKAREMIEGASKSMQSRLWAQQSHIDRVINNCKNPNHVNVLLMNELQKQVMKFREALQGTPQPEKTRNVVQFRSMRDNDDYC</sequence>
<dbReference type="EMBL" id="CP016345">
    <property type="protein sequence ID" value="ANQ11468.1"/>
    <property type="molecule type" value="Genomic_DNA"/>
</dbReference>
<name>A0AAN1CUW3_VIBNA</name>
<dbReference type="AlphaFoldDB" id="A0AAN1CUW3"/>